<reference evidence="7 9" key="2">
    <citation type="submission" date="2023-07" db="EMBL/GenBank/DDBJ databases">
        <title>Genomic Encyclopedia of Type Strains, Phase IV (KMG-IV): sequencing the most valuable type-strain genomes for metagenomic binning, comparative biology and taxonomic classification.</title>
        <authorList>
            <person name="Goeker M."/>
        </authorList>
    </citation>
    <scope>NUCLEOTIDE SEQUENCE [LARGE SCALE GENOMIC DNA]</scope>
    <source>
        <strain evidence="7 9">DSM 338</strain>
    </source>
</reference>
<sequence>MISATRRVFLSAAGIALLAFASPASAQNPKLRVGGTPNYGPVLPIMAAEKLGLFKKAGVDVEFSGYQGGSASMEALAAGEADIVNFIPPGLALARARGVKARIISAGTITPRGWWVMSREDSSIKTIKDLVGKKVGTSSPGAATDFFALWVESQSGGTFTRVPVGGSGLIPNLTAKNVDAVVAFPPVSYRIASSGLGRVVVDLGAAMKPNVPDVWVASDEAIAKKPEAVKKFLAAFFGAVRYMQENRAWTVKFIDEATKFGEAVSGEEFDNTVKGLSADGAFKQEWVEESLKLATLAGMKELPPATSLYTTEFVPVTPLSP</sequence>
<dbReference type="Proteomes" id="UP001245370">
    <property type="component" value="Unassembled WGS sequence"/>
</dbReference>
<evidence type="ECO:0000259" key="5">
    <source>
        <dbReference type="Pfam" id="PF09084"/>
    </source>
</evidence>
<dbReference type="CDD" id="cd01008">
    <property type="entry name" value="PBP2_NrtA_SsuA_CpmA_like"/>
    <property type="match status" value="1"/>
</dbReference>
<dbReference type="EMBL" id="BSDO01000001">
    <property type="protein sequence ID" value="GLI21065.1"/>
    <property type="molecule type" value="Genomic_DNA"/>
</dbReference>
<evidence type="ECO:0000256" key="1">
    <source>
        <dbReference type="ARBA" id="ARBA00004418"/>
    </source>
</evidence>
<dbReference type="InterPro" id="IPR015168">
    <property type="entry name" value="SsuA/THI5"/>
</dbReference>
<evidence type="ECO:0000256" key="3">
    <source>
        <dbReference type="ARBA" id="ARBA00022729"/>
    </source>
</evidence>
<dbReference type="AlphaFoldDB" id="A0A9W6CK07"/>
<dbReference type="GeneID" id="95761533"/>
<keyword evidence="9" id="KW-1185">Reference proteome</keyword>
<reference evidence="6" key="1">
    <citation type="submission" date="2022-12" db="EMBL/GenBank/DDBJ databases">
        <title>Reference genome sequencing for broad-spectrum identification of bacterial and archaeal isolates by mass spectrometry.</title>
        <authorList>
            <person name="Sekiguchi Y."/>
            <person name="Tourlousse D.M."/>
        </authorList>
    </citation>
    <scope>NUCLEOTIDE SEQUENCE</scope>
    <source>
        <strain evidence="6">301</strain>
    </source>
</reference>
<dbReference type="PROSITE" id="PS51318">
    <property type="entry name" value="TAT"/>
    <property type="match status" value="1"/>
</dbReference>
<dbReference type="PANTHER" id="PTHR30024">
    <property type="entry name" value="ALIPHATIC SULFONATES-BINDING PROTEIN-RELATED"/>
    <property type="match status" value="1"/>
</dbReference>
<evidence type="ECO:0000313" key="9">
    <source>
        <dbReference type="Proteomes" id="UP001245370"/>
    </source>
</evidence>
<comment type="caution">
    <text evidence="6">The sequence shown here is derived from an EMBL/GenBank/DDBJ whole genome shotgun (WGS) entry which is preliminary data.</text>
</comment>
<feature type="signal peptide" evidence="4">
    <location>
        <begin position="1"/>
        <end position="26"/>
    </location>
</feature>
<gene>
    <name evidence="7" type="ORF">GGQ86_001253</name>
    <name evidence="6" type="ORF">XFLAVUS301_07390</name>
</gene>
<dbReference type="Proteomes" id="UP001144397">
    <property type="component" value="Unassembled WGS sequence"/>
</dbReference>
<evidence type="ECO:0000313" key="8">
    <source>
        <dbReference type="Proteomes" id="UP001144397"/>
    </source>
</evidence>
<dbReference type="GO" id="GO:0042597">
    <property type="term" value="C:periplasmic space"/>
    <property type="evidence" value="ECO:0007669"/>
    <property type="project" value="UniProtKB-SubCell"/>
</dbReference>
<proteinExistence type="inferred from homology"/>
<dbReference type="Gene3D" id="3.40.190.10">
    <property type="entry name" value="Periplasmic binding protein-like II"/>
    <property type="match status" value="2"/>
</dbReference>
<keyword evidence="3 4" id="KW-0732">Signal</keyword>
<dbReference type="SUPFAM" id="SSF53850">
    <property type="entry name" value="Periplasmic binding protein-like II"/>
    <property type="match status" value="1"/>
</dbReference>
<feature type="domain" description="SsuA/THI5-like" evidence="5">
    <location>
        <begin position="43"/>
        <end position="246"/>
    </location>
</feature>
<evidence type="ECO:0000313" key="6">
    <source>
        <dbReference type="EMBL" id="GLI21065.1"/>
    </source>
</evidence>
<dbReference type="RefSeq" id="WP_281805470.1">
    <property type="nucleotide sequence ID" value="NZ_BSDO01000001.1"/>
</dbReference>
<comment type="subcellular location">
    <subcellularLocation>
        <location evidence="1">Periplasm</location>
    </subcellularLocation>
</comment>
<comment type="similarity">
    <text evidence="2">Belongs to the bacterial solute-binding protein SsuA/TauA family.</text>
</comment>
<protein>
    <submittedName>
        <fullName evidence="7">NitT/TauT family transport system substrate-binding protein</fullName>
    </submittedName>
</protein>
<dbReference type="Pfam" id="PF09084">
    <property type="entry name" value="NMT1"/>
    <property type="match status" value="1"/>
</dbReference>
<evidence type="ECO:0000256" key="2">
    <source>
        <dbReference type="ARBA" id="ARBA00010742"/>
    </source>
</evidence>
<accession>A0A9W6CK07</accession>
<evidence type="ECO:0000256" key="4">
    <source>
        <dbReference type="SAM" id="SignalP"/>
    </source>
</evidence>
<evidence type="ECO:0000313" key="7">
    <source>
        <dbReference type="EMBL" id="MDR6332789.1"/>
    </source>
</evidence>
<feature type="chain" id="PRO_5040802029" evidence="4">
    <location>
        <begin position="27"/>
        <end position="321"/>
    </location>
</feature>
<dbReference type="InterPro" id="IPR006311">
    <property type="entry name" value="TAT_signal"/>
</dbReference>
<organism evidence="6 8">
    <name type="scientific">Xanthobacter flavus</name>
    <dbReference type="NCBI Taxonomy" id="281"/>
    <lineage>
        <taxon>Bacteria</taxon>
        <taxon>Pseudomonadati</taxon>
        <taxon>Pseudomonadota</taxon>
        <taxon>Alphaproteobacteria</taxon>
        <taxon>Hyphomicrobiales</taxon>
        <taxon>Xanthobacteraceae</taxon>
        <taxon>Xanthobacter</taxon>
    </lineage>
</organism>
<dbReference type="EMBL" id="JAVDPY010000002">
    <property type="protein sequence ID" value="MDR6332789.1"/>
    <property type="molecule type" value="Genomic_DNA"/>
</dbReference>
<dbReference type="PANTHER" id="PTHR30024:SF47">
    <property type="entry name" value="TAURINE-BINDING PERIPLASMIC PROTEIN"/>
    <property type="match status" value="1"/>
</dbReference>
<name>A0A9W6CK07_XANFL</name>